<dbReference type="Proteomes" id="UP000010475">
    <property type="component" value="Chromosome"/>
</dbReference>
<feature type="region of interest" description="Disordered" evidence="1">
    <location>
        <begin position="184"/>
        <end position="207"/>
    </location>
</feature>
<evidence type="ECO:0000313" key="3">
    <source>
        <dbReference type="EMBL" id="AFZ23821.1"/>
    </source>
</evidence>
<dbReference type="EMBL" id="CP003642">
    <property type="protein sequence ID" value="AFZ23821.1"/>
    <property type="molecule type" value="Genomic_DNA"/>
</dbReference>
<accession>K9WVK5</accession>
<dbReference type="Pfam" id="PF14238">
    <property type="entry name" value="DUF4340"/>
    <property type="match status" value="1"/>
</dbReference>
<reference evidence="3 4" key="1">
    <citation type="submission" date="2012-06" db="EMBL/GenBank/DDBJ databases">
        <title>Finished chromosome of genome of Cylindrospermum stagnale PCC 7417.</title>
        <authorList>
            <consortium name="US DOE Joint Genome Institute"/>
            <person name="Gugger M."/>
            <person name="Coursin T."/>
            <person name="Rippka R."/>
            <person name="Tandeau De Marsac N."/>
            <person name="Huntemann M."/>
            <person name="Wei C.-L."/>
            <person name="Han J."/>
            <person name="Detter J.C."/>
            <person name="Han C."/>
            <person name="Tapia R."/>
            <person name="Chen A."/>
            <person name="Kyrpides N."/>
            <person name="Mavromatis K."/>
            <person name="Markowitz V."/>
            <person name="Szeto E."/>
            <person name="Ivanova N."/>
            <person name="Pagani I."/>
            <person name="Pati A."/>
            <person name="Goodwin L."/>
            <person name="Nordberg H.P."/>
            <person name="Cantor M.N."/>
            <person name="Hua S.X."/>
            <person name="Woyke T."/>
            <person name="Kerfeld C.A."/>
        </authorList>
    </citation>
    <scope>NUCLEOTIDE SEQUENCE [LARGE SCALE GENOMIC DNA]</scope>
    <source>
        <strain evidence="3 4">PCC 7417</strain>
    </source>
</reference>
<feature type="compositionally biased region" description="Pro residues" evidence="1">
    <location>
        <begin position="193"/>
        <end position="207"/>
    </location>
</feature>
<proteinExistence type="predicted"/>
<evidence type="ECO:0000313" key="4">
    <source>
        <dbReference type="Proteomes" id="UP000010475"/>
    </source>
</evidence>
<sequence>MKLPRTTLILILLALALGGFVYFHEIQGATQQAENQDKQPQLFAFTADDVQSLTVKNQNYALNLERNNQSEKPKWLIKSPISAPANDAIVSYLLDLLVKGNNNNTLSTSDNQLGEFGLDQPQATISINLKNQQRHQLILGRPDYNKRFLYAQVDPAAKPNGNINLLLVSTDFGNAVNRELSEWKQPEINIEPKPTPISPQPTPTTSK</sequence>
<dbReference type="KEGG" id="csg:Cylst_1537"/>
<gene>
    <name evidence="3" type="ORF">Cylst_1537</name>
</gene>
<organism evidence="3 4">
    <name type="scientific">Cylindrospermum stagnale PCC 7417</name>
    <dbReference type="NCBI Taxonomy" id="56107"/>
    <lineage>
        <taxon>Bacteria</taxon>
        <taxon>Bacillati</taxon>
        <taxon>Cyanobacteriota</taxon>
        <taxon>Cyanophyceae</taxon>
        <taxon>Nostocales</taxon>
        <taxon>Nostocaceae</taxon>
        <taxon>Cylindrospermum</taxon>
    </lineage>
</organism>
<dbReference type="OrthoDB" id="453197at2"/>
<evidence type="ECO:0000256" key="1">
    <source>
        <dbReference type="SAM" id="MobiDB-lite"/>
    </source>
</evidence>
<dbReference type="PATRIC" id="fig|56107.3.peg.1733"/>
<feature type="domain" description="DUF4340" evidence="2">
    <location>
        <begin position="75"/>
        <end position="188"/>
    </location>
</feature>
<name>K9WVK5_9NOST</name>
<dbReference type="HOGENOM" id="CLU_085045_0_0_3"/>
<dbReference type="eggNOG" id="COG3170">
    <property type="taxonomic scope" value="Bacteria"/>
</dbReference>
<dbReference type="InterPro" id="IPR025641">
    <property type="entry name" value="DUF4340"/>
</dbReference>
<dbReference type="RefSeq" id="WP_015207077.1">
    <property type="nucleotide sequence ID" value="NC_019757.1"/>
</dbReference>
<evidence type="ECO:0000259" key="2">
    <source>
        <dbReference type="Pfam" id="PF14238"/>
    </source>
</evidence>
<dbReference type="STRING" id="56107.Cylst_1537"/>
<keyword evidence="4" id="KW-1185">Reference proteome</keyword>
<protein>
    <recommendedName>
        <fullName evidence="2">DUF4340 domain-containing protein</fullName>
    </recommendedName>
</protein>
<dbReference type="AlphaFoldDB" id="K9WVK5"/>